<dbReference type="EMBL" id="MN738931">
    <property type="protein sequence ID" value="QHT32102.1"/>
    <property type="molecule type" value="Genomic_DNA"/>
</dbReference>
<keyword evidence="1" id="KW-0812">Transmembrane</keyword>
<keyword evidence="1" id="KW-0472">Membrane</keyword>
<reference evidence="2" key="1">
    <citation type="journal article" date="2020" name="Nature">
        <title>Giant virus diversity and host interactions through global metagenomics.</title>
        <authorList>
            <person name="Schulz F."/>
            <person name="Roux S."/>
            <person name="Paez-Espino D."/>
            <person name="Jungbluth S."/>
            <person name="Walsh D.A."/>
            <person name="Denef V.J."/>
            <person name="McMahon K.D."/>
            <person name="Konstantinidis K.T."/>
            <person name="Eloe-Fadrosh E.A."/>
            <person name="Kyrpides N.C."/>
            <person name="Woyke T."/>
        </authorList>
    </citation>
    <scope>NUCLEOTIDE SEQUENCE</scope>
    <source>
        <strain evidence="2">GVMAG-M-3300009159-65</strain>
    </source>
</reference>
<feature type="transmembrane region" description="Helical" evidence="1">
    <location>
        <begin position="7"/>
        <end position="25"/>
    </location>
</feature>
<name>A0A6C0ETN9_9ZZZZ</name>
<dbReference type="AlphaFoldDB" id="A0A6C0ETN9"/>
<proteinExistence type="predicted"/>
<evidence type="ECO:0000313" key="2">
    <source>
        <dbReference type="EMBL" id="QHT32102.1"/>
    </source>
</evidence>
<dbReference type="PANTHER" id="PTHR37490:SF1">
    <property type="entry name" value="GLYCOSYLTRANSFERASE 2-LIKE DOMAIN-CONTAINING PROTEIN"/>
    <property type="match status" value="1"/>
</dbReference>
<accession>A0A6C0ETN9</accession>
<dbReference type="InterPro" id="IPR021838">
    <property type="entry name" value="DUF3431"/>
</dbReference>
<keyword evidence="1" id="KW-1133">Transmembrane helix</keyword>
<organism evidence="2">
    <name type="scientific">viral metagenome</name>
    <dbReference type="NCBI Taxonomy" id="1070528"/>
    <lineage>
        <taxon>unclassified sequences</taxon>
        <taxon>metagenomes</taxon>
        <taxon>organismal metagenomes</taxon>
    </lineage>
</organism>
<sequence>MIRKRNFSIILFLIIIFLLWYNFFYSHENFKSENDKIELIVARYNEDLDWLKDEKYNKYSTIIYNKGDDEKFYFPPKLKIVKLQNVGVCVHTYLFHIIENYDNLADVTIFLPGSCMSPTKIDMTKRTVELVEETKNSVFIIIRHDDYIQNSMGDFILENYNLENDKNKEKNNDSKLQNCKIRPFGNWYNSLFPNINIKVFNIKGIFALSREHILNRSKESYQELLSFVDKDVNGECPHFFERAFLAIFHPIPEECLY</sequence>
<dbReference type="Pfam" id="PF11913">
    <property type="entry name" value="DUF3431"/>
    <property type="match status" value="1"/>
</dbReference>
<protein>
    <submittedName>
        <fullName evidence="2">Uncharacterized protein</fullName>
    </submittedName>
</protein>
<dbReference type="PANTHER" id="PTHR37490">
    <property type="entry name" value="EXPRESSED PROTEIN"/>
    <property type="match status" value="1"/>
</dbReference>
<evidence type="ECO:0000256" key="1">
    <source>
        <dbReference type="SAM" id="Phobius"/>
    </source>
</evidence>